<feature type="repeat" description="ANK" evidence="3">
    <location>
        <begin position="48"/>
        <end position="80"/>
    </location>
</feature>
<proteinExistence type="predicted"/>
<accession>A0AAV7IHQ5</accession>
<dbReference type="PANTHER" id="PTHR24198:SF165">
    <property type="entry name" value="ANKYRIN REPEAT-CONTAINING PROTEIN-RELATED"/>
    <property type="match status" value="1"/>
</dbReference>
<name>A0AAV7IHQ5_COTGL</name>
<dbReference type="PANTHER" id="PTHR24198">
    <property type="entry name" value="ANKYRIN REPEAT AND PROTEIN KINASE DOMAIN-CONTAINING PROTEIN"/>
    <property type="match status" value="1"/>
</dbReference>
<organism evidence="4 5">
    <name type="scientific">Cotesia glomerata</name>
    <name type="common">Lepidopteran parasitic wasp</name>
    <name type="synonym">Apanteles glomeratus</name>
    <dbReference type="NCBI Taxonomy" id="32391"/>
    <lineage>
        <taxon>Eukaryota</taxon>
        <taxon>Metazoa</taxon>
        <taxon>Ecdysozoa</taxon>
        <taxon>Arthropoda</taxon>
        <taxon>Hexapoda</taxon>
        <taxon>Insecta</taxon>
        <taxon>Pterygota</taxon>
        <taxon>Neoptera</taxon>
        <taxon>Endopterygota</taxon>
        <taxon>Hymenoptera</taxon>
        <taxon>Apocrita</taxon>
        <taxon>Ichneumonoidea</taxon>
        <taxon>Braconidae</taxon>
        <taxon>Microgastrinae</taxon>
        <taxon>Cotesia</taxon>
    </lineage>
</organism>
<dbReference type="EMBL" id="JAHXZJ010001864">
    <property type="protein sequence ID" value="KAH0549954.1"/>
    <property type="molecule type" value="Genomic_DNA"/>
</dbReference>
<keyword evidence="2 3" id="KW-0040">ANK repeat</keyword>
<dbReference type="InterPro" id="IPR002110">
    <property type="entry name" value="Ankyrin_rpt"/>
</dbReference>
<evidence type="ECO:0000313" key="4">
    <source>
        <dbReference type="EMBL" id="KAH0549954.1"/>
    </source>
</evidence>
<dbReference type="InterPro" id="IPR036770">
    <property type="entry name" value="Ankyrin_rpt-contain_sf"/>
</dbReference>
<dbReference type="AlphaFoldDB" id="A0AAV7IHQ5"/>
<dbReference type="Pfam" id="PF12796">
    <property type="entry name" value="Ank_2"/>
    <property type="match status" value="4"/>
</dbReference>
<keyword evidence="5" id="KW-1185">Reference proteome</keyword>
<evidence type="ECO:0008006" key="6">
    <source>
        <dbReference type="Google" id="ProtNLM"/>
    </source>
</evidence>
<reference evidence="4 5" key="1">
    <citation type="journal article" date="2021" name="J. Hered.">
        <title>A chromosome-level genome assembly of the parasitoid wasp, Cotesia glomerata (Hymenoptera: Braconidae).</title>
        <authorList>
            <person name="Pinto B.J."/>
            <person name="Weis J.J."/>
            <person name="Gamble T."/>
            <person name="Ode P.J."/>
            <person name="Paul R."/>
            <person name="Zaspel J.M."/>
        </authorList>
    </citation>
    <scope>NUCLEOTIDE SEQUENCE [LARGE SCALE GENOMIC DNA]</scope>
    <source>
        <strain evidence="4">CgM1</strain>
    </source>
</reference>
<sequence length="571" mass="65047">MVTFIRIDVRKIEVTYVKKLLKKRPDFNISDIFIHLITSPKSRLESEYENTLLHHAINTRNEELLDYLISLNVDLNVTTTFEGTALHRAIELRNFKFIRKLIKAGADVNVRMPCVFLTPLVLATIFNNLKIAEYLIKNGADIHAVTNFDQCSHTALVIATYSGFYNIADVLLKNGAIPCGEINLSNLNIENVKKILRATPNININTIFICRESEYYDPTTLTHLAVQSKNQELLDYLIDADADININIPRHGTVLHVAAKMGDLDLVEKLCESGADVNVQIPEWNRTPLIEAVTGGFFEVAEYLIENNADVNATSFISLLHNYDGDSGTALLVAVIKGFRGIVELLLKNNADPNAESKFGWTPVLRACIGKDLDLIYRLMLYGGIFDDRALRKAVINKNIKVLRYLLFLDIDTINSYLMSKKSKSPILHYIFKEQSIRIYVGSDYQRHISFLLEAGADVNSVNYKNELAVEITDDSVYLDYIKSHIVRLKQADMYVCQKNLEAVKNRFDNFHTECLREVQKLKNDKIGSSNLSFYTLLHKSSHFCWIRLKNFHIDTISCGKKLFDEYPNYA</sequence>
<dbReference type="Gene3D" id="1.25.40.20">
    <property type="entry name" value="Ankyrin repeat-containing domain"/>
    <property type="match status" value="2"/>
</dbReference>
<dbReference type="SUPFAM" id="SSF48403">
    <property type="entry name" value="Ankyrin repeat"/>
    <property type="match status" value="1"/>
</dbReference>
<feature type="repeat" description="ANK" evidence="3">
    <location>
        <begin position="250"/>
        <end position="282"/>
    </location>
</feature>
<feature type="repeat" description="ANK" evidence="3">
    <location>
        <begin position="326"/>
        <end position="358"/>
    </location>
</feature>
<feature type="non-terminal residue" evidence="4">
    <location>
        <position position="571"/>
    </location>
</feature>
<feature type="repeat" description="ANK" evidence="3">
    <location>
        <begin position="284"/>
        <end position="316"/>
    </location>
</feature>
<dbReference type="SMART" id="SM00248">
    <property type="entry name" value="ANK"/>
    <property type="match status" value="10"/>
</dbReference>
<dbReference type="Proteomes" id="UP000826195">
    <property type="component" value="Unassembled WGS sequence"/>
</dbReference>
<evidence type="ECO:0000256" key="2">
    <source>
        <dbReference type="ARBA" id="ARBA00023043"/>
    </source>
</evidence>
<dbReference type="PROSITE" id="PS50297">
    <property type="entry name" value="ANK_REP_REGION"/>
    <property type="match status" value="5"/>
</dbReference>
<protein>
    <recommendedName>
        <fullName evidence="6">Ankyrin repeat protein</fullName>
    </recommendedName>
</protein>
<evidence type="ECO:0000256" key="1">
    <source>
        <dbReference type="ARBA" id="ARBA00022737"/>
    </source>
</evidence>
<evidence type="ECO:0000256" key="3">
    <source>
        <dbReference type="PROSITE-ProRule" id="PRU00023"/>
    </source>
</evidence>
<feature type="repeat" description="ANK" evidence="3">
    <location>
        <begin position="118"/>
        <end position="147"/>
    </location>
</feature>
<feature type="repeat" description="ANK" evidence="3">
    <location>
        <begin position="81"/>
        <end position="113"/>
    </location>
</feature>
<keyword evidence="1" id="KW-0677">Repeat</keyword>
<evidence type="ECO:0000313" key="5">
    <source>
        <dbReference type="Proteomes" id="UP000826195"/>
    </source>
</evidence>
<gene>
    <name evidence="4" type="ORF">KQX54_016199</name>
</gene>
<dbReference type="PROSITE" id="PS50088">
    <property type="entry name" value="ANK_REPEAT"/>
    <property type="match status" value="6"/>
</dbReference>
<comment type="caution">
    <text evidence="4">The sequence shown here is derived from an EMBL/GenBank/DDBJ whole genome shotgun (WGS) entry which is preliminary data.</text>
</comment>